<comment type="caution">
    <text evidence="5">The sequence shown here is derived from an EMBL/GenBank/DDBJ whole genome shotgun (WGS) entry which is preliminary data.</text>
</comment>
<dbReference type="InterPro" id="IPR052336">
    <property type="entry name" value="MlaD_Phospholipid_Transporter"/>
</dbReference>
<evidence type="ECO:0000259" key="3">
    <source>
        <dbReference type="Pfam" id="PF02470"/>
    </source>
</evidence>
<evidence type="ECO:0000259" key="4">
    <source>
        <dbReference type="Pfam" id="PF11887"/>
    </source>
</evidence>
<reference evidence="5" key="2">
    <citation type="submission" date="2023-01" db="EMBL/GenBank/DDBJ databases">
        <authorList>
            <person name="Sun Q."/>
            <person name="Evtushenko L."/>
        </authorList>
    </citation>
    <scope>NUCLEOTIDE SEQUENCE</scope>
    <source>
        <strain evidence="5">VKM Ac-1321</strain>
    </source>
</reference>
<protein>
    <recommendedName>
        <fullName evidence="7">Phospholipid/cholesterol/gamma-HCH transport system substrate-binding protein</fullName>
    </recommendedName>
</protein>
<feature type="region of interest" description="Disordered" evidence="1">
    <location>
        <begin position="329"/>
        <end position="368"/>
    </location>
</feature>
<dbReference type="PANTHER" id="PTHR33371:SF15">
    <property type="entry name" value="LIPOPROTEIN LPRN"/>
    <property type="match status" value="1"/>
</dbReference>
<dbReference type="Proteomes" id="UP001143480">
    <property type="component" value="Unassembled WGS sequence"/>
</dbReference>
<evidence type="ECO:0000256" key="2">
    <source>
        <dbReference type="SAM" id="SignalP"/>
    </source>
</evidence>
<evidence type="ECO:0008006" key="7">
    <source>
        <dbReference type="Google" id="ProtNLM"/>
    </source>
</evidence>
<dbReference type="InterPro" id="IPR003399">
    <property type="entry name" value="Mce/MlaD"/>
</dbReference>
<feature type="signal peptide" evidence="2">
    <location>
        <begin position="1"/>
        <end position="18"/>
    </location>
</feature>
<dbReference type="NCBIfam" id="TIGR00996">
    <property type="entry name" value="Mtu_fam_mce"/>
    <property type="match status" value="1"/>
</dbReference>
<feature type="chain" id="PRO_5040746127" description="Phospholipid/cholesterol/gamma-HCH transport system substrate-binding protein" evidence="2">
    <location>
        <begin position="19"/>
        <end position="472"/>
    </location>
</feature>
<dbReference type="InterPro" id="IPR005693">
    <property type="entry name" value="Mce"/>
</dbReference>
<feature type="domain" description="Mce/MlaD" evidence="3">
    <location>
        <begin position="31"/>
        <end position="106"/>
    </location>
</feature>
<organism evidence="5 6">
    <name type="scientific">Dactylosporangium matsuzakiense</name>
    <dbReference type="NCBI Taxonomy" id="53360"/>
    <lineage>
        <taxon>Bacteria</taxon>
        <taxon>Bacillati</taxon>
        <taxon>Actinomycetota</taxon>
        <taxon>Actinomycetes</taxon>
        <taxon>Micromonosporales</taxon>
        <taxon>Micromonosporaceae</taxon>
        <taxon>Dactylosporangium</taxon>
    </lineage>
</organism>
<proteinExistence type="predicted"/>
<dbReference type="RefSeq" id="WP_261963757.1">
    <property type="nucleotide sequence ID" value="NZ_BAAAXA010000003.1"/>
</dbReference>
<dbReference type="InterPro" id="IPR024516">
    <property type="entry name" value="Mce_C"/>
</dbReference>
<reference evidence="5" key="1">
    <citation type="journal article" date="2014" name="Int. J. Syst. Evol. Microbiol.">
        <title>Complete genome sequence of Corynebacterium casei LMG S-19264T (=DSM 44701T), isolated from a smear-ripened cheese.</title>
        <authorList>
            <consortium name="US DOE Joint Genome Institute (JGI-PGF)"/>
            <person name="Walter F."/>
            <person name="Albersmeier A."/>
            <person name="Kalinowski J."/>
            <person name="Ruckert C."/>
        </authorList>
    </citation>
    <scope>NUCLEOTIDE SEQUENCE</scope>
    <source>
        <strain evidence="5">VKM Ac-1321</strain>
    </source>
</reference>
<dbReference type="AlphaFoldDB" id="A0A9W6NS32"/>
<dbReference type="Pfam" id="PF02470">
    <property type="entry name" value="MlaD"/>
    <property type="match status" value="1"/>
</dbReference>
<evidence type="ECO:0000256" key="1">
    <source>
        <dbReference type="SAM" id="MobiDB-lite"/>
    </source>
</evidence>
<dbReference type="Pfam" id="PF11887">
    <property type="entry name" value="Mce4_CUP1"/>
    <property type="match status" value="1"/>
</dbReference>
<dbReference type="GO" id="GO:0005576">
    <property type="term" value="C:extracellular region"/>
    <property type="evidence" value="ECO:0007669"/>
    <property type="project" value="TreeGrafter"/>
</dbReference>
<name>A0A9W6NS32_9ACTN</name>
<evidence type="ECO:0000313" key="5">
    <source>
        <dbReference type="EMBL" id="GLL06896.1"/>
    </source>
</evidence>
<accession>A0A9W6NS32</accession>
<evidence type="ECO:0000313" key="6">
    <source>
        <dbReference type="Proteomes" id="UP001143480"/>
    </source>
</evidence>
<keyword evidence="6" id="KW-1185">Reference proteome</keyword>
<dbReference type="PROSITE" id="PS51257">
    <property type="entry name" value="PROKAR_LIPOPROTEIN"/>
    <property type="match status" value="1"/>
</dbReference>
<gene>
    <name evidence="5" type="ORF">GCM10017581_086460</name>
</gene>
<dbReference type="EMBL" id="BSFP01000080">
    <property type="protein sequence ID" value="GLL06896.1"/>
    <property type="molecule type" value="Genomic_DNA"/>
</dbReference>
<keyword evidence="2" id="KW-0732">Signal</keyword>
<feature type="domain" description="Mammalian cell entry C-terminal" evidence="4">
    <location>
        <begin position="114"/>
        <end position="284"/>
    </location>
</feature>
<feature type="compositionally biased region" description="Low complexity" evidence="1">
    <location>
        <begin position="336"/>
        <end position="345"/>
    </location>
</feature>
<dbReference type="PANTHER" id="PTHR33371">
    <property type="entry name" value="INTERMEMBRANE PHOSPHOLIPID TRANSPORT SYSTEM BINDING PROTEIN MLAD-RELATED"/>
    <property type="match status" value="1"/>
</dbReference>
<feature type="compositionally biased region" description="Low complexity" evidence="1">
    <location>
        <begin position="353"/>
        <end position="362"/>
    </location>
</feature>
<sequence>MKRTLIAAVAGVCLLAGGCGLPLPGGAPSGPGYRVTAEFEDVLDLVPQAAVKVNDVTVGSVEQISLSGWTARVRLRVDDKVSLPGNAVAAIRQSSLLGEKYVALEAPATESPRGRLADGSVVPLSRTRRSAEVEEVLAALGMLLNGGGLAQLKTINEELATALQGREPAARDALQQLDTFVGGLDAQKADIVRALDALDRLTDALSRQRAVIGTALASLAPGLTVLEDQRRQLTASLTALGDLGKVGTQVIAASRDDTLASLKALQPLLDQLVKAGAALPKSLDFLLSFPFPPNVSGAIVGDYVNLGATADLDATTILSNLLVNTAPPAAQTQTQKPASGSQSKPGGSGGATSGNAGSGSSSQKPPVDVPGVIGVLPLSCLPIGGLLPPGWVPPKGCELPKDCKLLAPGAKAPPGSLLPPGGVVPPGTVFPPGTLLPPGTALTPACLLPPATGATNGQQGGLGDVLGGGLLP</sequence>